<keyword evidence="1" id="KW-0472">Membrane</keyword>
<protein>
    <submittedName>
        <fullName evidence="2">Uncharacterized protein</fullName>
    </submittedName>
</protein>
<name>A0A2J6R5W9_HYAVF</name>
<evidence type="ECO:0000313" key="3">
    <source>
        <dbReference type="Proteomes" id="UP000235786"/>
    </source>
</evidence>
<dbReference type="EMBL" id="KZ613955">
    <property type="protein sequence ID" value="PMD33911.1"/>
    <property type="molecule type" value="Genomic_DNA"/>
</dbReference>
<gene>
    <name evidence="2" type="ORF">L207DRAFT_589461</name>
</gene>
<sequence length="170" mass="16985">MDPDYQPSVIIQLPLITALAPISWTLSTFSEVSPIWSDGSVTLTTLVAGSGFAVATSTMTSFDVTSIILVTTRTGATTVFATPSPSIVSIPETVVPDGVTSITSTVIVLPSETTTDAVSTTTTPSSVAFSSGTKSGVVSYTTNTSKAAAPTLVAGLGGLLGVAVGAVALL</sequence>
<keyword evidence="1" id="KW-1133">Transmembrane helix</keyword>
<keyword evidence="3" id="KW-1185">Reference proteome</keyword>
<organism evidence="2 3">
    <name type="scientific">Hyaloscypha variabilis (strain UAMH 11265 / GT02V1 / F)</name>
    <name type="common">Meliniomyces variabilis</name>
    <dbReference type="NCBI Taxonomy" id="1149755"/>
    <lineage>
        <taxon>Eukaryota</taxon>
        <taxon>Fungi</taxon>
        <taxon>Dikarya</taxon>
        <taxon>Ascomycota</taxon>
        <taxon>Pezizomycotina</taxon>
        <taxon>Leotiomycetes</taxon>
        <taxon>Helotiales</taxon>
        <taxon>Hyaloscyphaceae</taxon>
        <taxon>Hyaloscypha</taxon>
        <taxon>Hyaloscypha variabilis</taxon>
    </lineage>
</organism>
<accession>A0A2J6R5W9</accession>
<dbReference type="OrthoDB" id="10417699at2759"/>
<reference evidence="2 3" key="1">
    <citation type="submission" date="2016-04" db="EMBL/GenBank/DDBJ databases">
        <title>A degradative enzymes factory behind the ericoid mycorrhizal symbiosis.</title>
        <authorList>
            <consortium name="DOE Joint Genome Institute"/>
            <person name="Martino E."/>
            <person name="Morin E."/>
            <person name="Grelet G."/>
            <person name="Kuo A."/>
            <person name="Kohler A."/>
            <person name="Daghino S."/>
            <person name="Barry K."/>
            <person name="Choi C."/>
            <person name="Cichocki N."/>
            <person name="Clum A."/>
            <person name="Copeland A."/>
            <person name="Hainaut M."/>
            <person name="Haridas S."/>
            <person name="Labutti K."/>
            <person name="Lindquist E."/>
            <person name="Lipzen A."/>
            <person name="Khouja H.-R."/>
            <person name="Murat C."/>
            <person name="Ohm R."/>
            <person name="Olson A."/>
            <person name="Spatafora J."/>
            <person name="Veneault-Fourrey C."/>
            <person name="Henrissat B."/>
            <person name="Grigoriev I."/>
            <person name="Martin F."/>
            <person name="Perotto S."/>
        </authorList>
    </citation>
    <scope>NUCLEOTIDE SEQUENCE [LARGE SCALE GENOMIC DNA]</scope>
    <source>
        <strain evidence="2 3">F</strain>
    </source>
</reference>
<feature type="transmembrane region" description="Helical" evidence="1">
    <location>
        <begin position="147"/>
        <end position="169"/>
    </location>
</feature>
<evidence type="ECO:0000256" key="1">
    <source>
        <dbReference type="SAM" id="Phobius"/>
    </source>
</evidence>
<evidence type="ECO:0000313" key="2">
    <source>
        <dbReference type="EMBL" id="PMD33911.1"/>
    </source>
</evidence>
<keyword evidence="1" id="KW-0812">Transmembrane</keyword>
<proteinExistence type="predicted"/>
<dbReference type="Proteomes" id="UP000235786">
    <property type="component" value="Unassembled WGS sequence"/>
</dbReference>
<dbReference type="AlphaFoldDB" id="A0A2J6R5W9"/>